<sequence length="455" mass="47383">MEPLNKGDTLDALPLSGDRVALLVADVVGNGFAAAIAVSQIKAVIRERLAAGVDLREVMMSADRYAFDHPEVCATSACVAILSLADGELEWCTAGHPSPVRMTPGAPAELLSSRPSRPLGAGGSATVHRSRLQMGETLGLYTNGLVHSPGHTIAEGYDRLLAACATATSAQRPAAGQGIGESLCDDILRETLTVGGSDDATLLIATRTTAPESFRLHMSAVPENLPLIRHRINGWLDNLGAGLMDHVGLGHAVVELAANVVAHAYVDSGSDAEPVVNISAGLGADGVVAITVSDRGRWRTRPSSGRGLMMAAGLADSLKVDRSHEGTTVTLTQRLTRPVPLLQEVAPESENTLDVPEELETYAEPGLMAAIGPVDELSVDLFDAALTRATRAGTADAVIDLTGITHLASPGIQTLFDYIARSKRTGTTLSLRAPATSPAGQILKLVDLSTTSALN</sequence>
<gene>
    <name evidence="3" type="ORF">BJ980_000168</name>
</gene>
<dbReference type="InterPro" id="IPR036457">
    <property type="entry name" value="PPM-type-like_dom_sf"/>
</dbReference>
<dbReference type="InterPro" id="IPR052016">
    <property type="entry name" value="Bact_Sigma-Reg"/>
</dbReference>
<dbReference type="InterPro" id="IPR036513">
    <property type="entry name" value="STAS_dom_sf"/>
</dbReference>
<dbReference type="InterPro" id="IPR003594">
    <property type="entry name" value="HATPase_dom"/>
</dbReference>
<dbReference type="GO" id="GO:0016791">
    <property type="term" value="F:phosphatase activity"/>
    <property type="evidence" value="ECO:0007669"/>
    <property type="project" value="TreeGrafter"/>
</dbReference>
<protein>
    <submittedName>
        <fullName evidence="3">Anti-sigma regulatory factor (Ser/Thr protein kinase)/anti-anti-sigma regulatory factor</fullName>
    </submittedName>
</protein>
<dbReference type="EMBL" id="JACCAA010000001">
    <property type="protein sequence ID" value="NYG57245.1"/>
    <property type="molecule type" value="Genomic_DNA"/>
</dbReference>
<dbReference type="SUPFAM" id="SSF81606">
    <property type="entry name" value="PP2C-like"/>
    <property type="match status" value="1"/>
</dbReference>
<dbReference type="Pfam" id="PF01740">
    <property type="entry name" value="STAS"/>
    <property type="match status" value="1"/>
</dbReference>
<dbReference type="Gene3D" id="3.30.750.24">
    <property type="entry name" value="STAS domain"/>
    <property type="match status" value="1"/>
</dbReference>
<evidence type="ECO:0000256" key="1">
    <source>
        <dbReference type="ARBA" id="ARBA00022801"/>
    </source>
</evidence>
<feature type="domain" description="STAS" evidence="2">
    <location>
        <begin position="372"/>
        <end position="455"/>
    </location>
</feature>
<dbReference type="PANTHER" id="PTHR43156">
    <property type="entry name" value="STAGE II SPORULATION PROTEIN E-RELATED"/>
    <property type="match status" value="1"/>
</dbReference>
<comment type="caution">
    <text evidence="3">The sequence shown here is derived from an EMBL/GenBank/DDBJ whole genome shotgun (WGS) entry which is preliminary data.</text>
</comment>
<accession>A0A7Y9S0I8</accession>
<dbReference type="PANTHER" id="PTHR43156:SF2">
    <property type="entry name" value="STAGE II SPORULATION PROTEIN E"/>
    <property type="match status" value="1"/>
</dbReference>
<dbReference type="Proteomes" id="UP000540656">
    <property type="component" value="Unassembled WGS sequence"/>
</dbReference>
<evidence type="ECO:0000259" key="2">
    <source>
        <dbReference type="PROSITE" id="PS50801"/>
    </source>
</evidence>
<dbReference type="CDD" id="cd16936">
    <property type="entry name" value="HATPase_RsbW-like"/>
    <property type="match status" value="1"/>
</dbReference>
<evidence type="ECO:0000313" key="4">
    <source>
        <dbReference type="Proteomes" id="UP000540656"/>
    </source>
</evidence>
<dbReference type="InterPro" id="IPR036890">
    <property type="entry name" value="HATPase_C_sf"/>
</dbReference>
<keyword evidence="4" id="KW-1185">Reference proteome</keyword>
<evidence type="ECO:0000313" key="3">
    <source>
        <dbReference type="EMBL" id="NYG57245.1"/>
    </source>
</evidence>
<dbReference type="AlphaFoldDB" id="A0A7Y9S0I8"/>
<dbReference type="Pfam" id="PF13581">
    <property type="entry name" value="HATPase_c_2"/>
    <property type="match status" value="1"/>
</dbReference>
<dbReference type="Gene3D" id="3.60.40.10">
    <property type="entry name" value="PPM-type phosphatase domain"/>
    <property type="match status" value="1"/>
</dbReference>
<dbReference type="Pfam" id="PF07228">
    <property type="entry name" value="SpoIIE"/>
    <property type="match status" value="1"/>
</dbReference>
<dbReference type="PROSITE" id="PS50801">
    <property type="entry name" value="STAS"/>
    <property type="match status" value="1"/>
</dbReference>
<dbReference type="RefSeq" id="WP_179500550.1">
    <property type="nucleotide sequence ID" value="NZ_JACCAA010000001.1"/>
</dbReference>
<keyword evidence="1" id="KW-0378">Hydrolase</keyword>
<dbReference type="InterPro" id="IPR001932">
    <property type="entry name" value="PPM-type_phosphatase-like_dom"/>
</dbReference>
<proteinExistence type="predicted"/>
<dbReference type="InterPro" id="IPR002645">
    <property type="entry name" value="STAS_dom"/>
</dbReference>
<dbReference type="SMART" id="SM00331">
    <property type="entry name" value="PP2C_SIG"/>
    <property type="match status" value="1"/>
</dbReference>
<dbReference type="SUPFAM" id="SSF52091">
    <property type="entry name" value="SpoIIaa-like"/>
    <property type="match status" value="1"/>
</dbReference>
<organism evidence="3 4">
    <name type="scientific">Nocardioides daedukensis</name>
    <dbReference type="NCBI Taxonomy" id="634462"/>
    <lineage>
        <taxon>Bacteria</taxon>
        <taxon>Bacillati</taxon>
        <taxon>Actinomycetota</taxon>
        <taxon>Actinomycetes</taxon>
        <taxon>Propionibacteriales</taxon>
        <taxon>Nocardioidaceae</taxon>
        <taxon>Nocardioides</taxon>
    </lineage>
</organism>
<dbReference type="Gene3D" id="3.30.565.10">
    <property type="entry name" value="Histidine kinase-like ATPase, C-terminal domain"/>
    <property type="match status" value="1"/>
</dbReference>
<dbReference type="SUPFAM" id="SSF55874">
    <property type="entry name" value="ATPase domain of HSP90 chaperone/DNA topoisomerase II/histidine kinase"/>
    <property type="match status" value="1"/>
</dbReference>
<name>A0A7Y9S0I8_9ACTN</name>
<reference evidence="3 4" key="1">
    <citation type="submission" date="2020-07" db="EMBL/GenBank/DDBJ databases">
        <title>Sequencing the genomes of 1000 actinobacteria strains.</title>
        <authorList>
            <person name="Klenk H.-P."/>
        </authorList>
    </citation>
    <scope>NUCLEOTIDE SEQUENCE [LARGE SCALE GENOMIC DNA]</scope>
    <source>
        <strain evidence="3 4">DSM 23819</strain>
    </source>
</reference>